<feature type="compositionally biased region" description="Low complexity" evidence="1">
    <location>
        <begin position="369"/>
        <end position="386"/>
    </location>
</feature>
<feature type="domain" description="DUF6533" evidence="3">
    <location>
        <begin position="75"/>
        <end position="116"/>
    </location>
</feature>
<evidence type="ECO:0000259" key="3">
    <source>
        <dbReference type="Pfam" id="PF20151"/>
    </source>
</evidence>
<evidence type="ECO:0000256" key="2">
    <source>
        <dbReference type="SAM" id="Phobius"/>
    </source>
</evidence>
<evidence type="ECO:0000256" key="1">
    <source>
        <dbReference type="SAM" id="MobiDB-lite"/>
    </source>
</evidence>
<feature type="transmembrane region" description="Helical" evidence="2">
    <location>
        <begin position="108"/>
        <end position="128"/>
    </location>
</feature>
<feature type="transmembrane region" description="Helical" evidence="2">
    <location>
        <begin position="134"/>
        <end position="156"/>
    </location>
</feature>
<name>A0AAD7GDG0_MYCRO</name>
<dbReference type="AlphaFoldDB" id="A0AAD7GDG0"/>
<feature type="transmembrane region" description="Helical" evidence="2">
    <location>
        <begin position="280"/>
        <end position="300"/>
    </location>
</feature>
<feature type="region of interest" description="Disordered" evidence="1">
    <location>
        <begin position="339"/>
        <end position="423"/>
    </location>
</feature>
<protein>
    <recommendedName>
        <fullName evidence="3">DUF6533 domain-containing protein</fullName>
    </recommendedName>
</protein>
<dbReference type="Proteomes" id="UP001221757">
    <property type="component" value="Unassembled WGS sequence"/>
</dbReference>
<feature type="transmembrane region" description="Helical" evidence="2">
    <location>
        <begin position="168"/>
        <end position="192"/>
    </location>
</feature>
<keyword evidence="2" id="KW-0472">Membrane</keyword>
<feature type="transmembrane region" description="Helical" evidence="2">
    <location>
        <begin position="66"/>
        <end position="87"/>
    </location>
</feature>
<comment type="caution">
    <text evidence="4">The sequence shown here is derived from an EMBL/GenBank/DDBJ whole genome shotgun (WGS) entry which is preliminary data.</text>
</comment>
<feature type="transmembrane region" description="Helical" evidence="2">
    <location>
        <begin position="254"/>
        <end position="274"/>
    </location>
</feature>
<sequence>MFINFIYTAMLMLTILALGGWDREPFPFPAEGPILMVGSYASLPRGSIPGFYQAMPNPLADANSQLSLSITSSIAFALVVWEYAVLFPEEIELYRKPVWGTVPPYAFLALRYGAILATLPTLLITVVPTSNCQAAASISQVGNIVVLTCSAIIFTFRTSLLWPKSRLISLVLGALLVATTTCCIVVATQYQAIFVPGPSFASNCSVLPTPPWYPLGPAVSAAFFITALVLTLLKMQYHHPRDSRVAARVYRANLAYLIGTTLTAVTVLVVQSLAPPSSPLALGSASLATVLIFAFAARAFRNLTLATVLDADRTQAHLLPYPSTSPIISPASEIRFAHPPPLVRAPSSTRGVQSSRPHTAESVDTAQKSPYTTFPSPPSSYTSQSPLNFSSSPPARFPGPLLPLRRGALQPVPEPLRSGWSDS</sequence>
<gene>
    <name evidence="4" type="ORF">B0H17DRAFT_1205958</name>
</gene>
<keyword evidence="5" id="KW-1185">Reference proteome</keyword>
<keyword evidence="2" id="KW-1133">Transmembrane helix</keyword>
<dbReference type="InterPro" id="IPR045340">
    <property type="entry name" value="DUF6533"/>
</dbReference>
<evidence type="ECO:0000313" key="4">
    <source>
        <dbReference type="EMBL" id="KAJ7681290.1"/>
    </source>
</evidence>
<proteinExistence type="predicted"/>
<feature type="transmembrane region" description="Helical" evidence="2">
    <location>
        <begin position="5"/>
        <end position="21"/>
    </location>
</feature>
<feature type="transmembrane region" description="Helical" evidence="2">
    <location>
        <begin position="212"/>
        <end position="233"/>
    </location>
</feature>
<dbReference type="EMBL" id="JARKIE010000120">
    <property type="protein sequence ID" value="KAJ7681290.1"/>
    <property type="molecule type" value="Genomic_DNA"/>
</dbReference>
<evidence type="ECO:0000313" key="5">
    <source>
        <dbReference type="Proteomes" id="UP001221757"/>
    </source>
</evidence>
<feature type="compositionally biased region" description="Low complexity" evidence="1">
    <location>
        <begin position="402"/>
        <end position="411"/>
    </location>
</feature>
<feature type="compositionally biased region" description="Polar residues" evidence="1">
    <location>
        <begin position="346"/>
        <end position="368"/>
    </location>
</feature>
<reference evidence="4" key="1">
    <citation type="submission" date="2023-03" db="EMBL/GenBank/DDBJ databases">
        <title>Massive genome expansion in bonnet fungi (Mycena s.s.) driven by repeated elements and novel gene families across ecological guilds.</title>
        <authorList>
            <consortium name="Lawrence Berkeley National Laboratory"/>
            <person name="Harder C.B."/>
            <person name="Miyauchi S."/>
            <person name="Viragh M."/>
            <person name="Kuo A."/>
            <person name="Thoen E."/>
            <person name="Andreopoulos B."/>
            <person name="Lu D."/>
            <person name="Skrede I."/>
            <person name="Drula E."/>
            <person name="Henrissat B."/>
            <person name="Morin E."/>
            <person name="Kohler A."/>
            <person name="Barry K."/>
            <person name="LaButti K."/>
            <person name="Morin E."/>
            <person name="Salamov A."/>
            <person name="Lipzen A."/>
            <person name="Mereny Z."/>
            <person name="Hegedus B."/>
            <person name="Baldrian P."/>
            <person name="Stursova M."/>
            <person name="Weitz H."/>
            <person name="Taylor A."/>
            <person name="Grigoriev I.V."/>
            <person name="Nagy L.G."/>
            <person name="Martin F."/>
            <person name="Kauserud H."/>
        </authorList>
    </citation>
    <scope>NUCLEOTIDE SEQUENCE</scope>
    <source>
        <strain evidence="4">CBHHK067</strain>
    </source>
</reference>
<keyword evidence="2" id="KW-0812">Transmembrane</keyword>
<organism evidence="4 5">
    <name type="scientific">Mycena rosella</name>
    <name type="common">Pink bonnet</name>
    <name type="synonym">Agaricus rosellus</name>
    <dbReference type="NCBI Taxonomy" id="1033263"/>
    <lineage>
        <taxon>Eukaryota</taxon>
        <taxon>Fungi</taxon>
        <taxon>Dikarya</taxon>
        <taxon>Basidiomycota</taxon>
        <taxon>Agaricomycotina</taxon>
        <taxon>Agaricomycetes</taxon>
        <taxon>Agaricomycetidae</taxon>
        <taxon>Agaricales</taxon>
        <taxon>Marasmiineae</taxon>
        <taxon>Mycenaceae</taxon>
        <taxon>Mycena</taxon>
    </lineage>
</organism>
<dbReference type="Pfam" id="PF20151">
    <property type="entry name" value="DUF6533"/>
    <property type="match status" value="1"/>
</dbReference>
<accession>A0AAD7GDG0</accession>